<feature type="domain" description="Solute-binding protein family 5" evidence="2">
    <location>
        <begin position="86"/>
        <end position="450"/>
    </location>
</feature>
<dbReference type="PANTHER" id="PTHR30290:SF82">
    <property type="entry name" value="ABC-TYPE DIPEPTIDE_OLIGOPEPTIDE TRANSPORT SYSTEM, PERIPLASMIC COMPONENT"/>
    <property type="match status" value="1"/>
</dbReference>
<dbReference type="InterPro" id="IPR000914">
    <property type="entry name" value="SBP_5_dom"/>
</dbReference>
<dbReference type="EMBL" id="PPXF01000042">
    <property type="protein sequence ID" value="POH65088.1"/>
    <property type="molecule type" value="Genomic_DNA"/>
</dbReference>
<gene>
    <name evidence="3" type="ORF">C3B59_09260</name>
</gene>
<sequence length="554" mass="59864">MPHSLRKGRSAVALAALLTGAVLLTGCTAGGTTTDTSGDQLLTIPREDMGTFSRNFNPFTPNAAPMTQQAVYESMFVYNPADGGTTPWLATEWAASEDGLELTFTMRDGVLWSDGEPMVAGDVAYTFMLQKELLGGFDYLDSVGADDDQTVRFVLNRPYSPALYEIGQQIIVPQHIWEEIDDPAKDTNGTPVGTGPYTEVDSFQSQSFDLGKNPNYWQPDKQKIAGIRMLAFAGNDGANLAAVNGEVDWAYQFMPDIEKSFVAKDPEHRQFWFPSTGSMINWQLNTTKAPFNDVNVRKALSMAVDREQVTDIAMNGYTGPADCTGLSGAYTTWTDADLAGSCDWTNHDVDAANALFDKAGYPLGADGTRTLPDGSPFTLDISVGSASSDWLSAATIISQNLAEVGITATVDSPDWPTVVASYEDGSFDTGIVWSNNAPTPYQFFRGVMSSETVKPVGEKTFENYHRFASPEADALLATFAASSDEAAQTEAVNALQAEFDAEAPVIPLFAGPEWGMFTDIRFTGWPTESDPYATLSTKSPTTVLVLTSLEPVTK</sequence>
<feature type="signal peptide" evidence="1">
    <location>
        <begin position="1"/>
        <end position="29"/>
    </location>
</feature>
<organism evidence="3 4">
    <name type="scientific">Cryobacterium zongtaii</name>
    <dbReference type="NCBI Taxonomy" id="1259217"/>
    <lineage>
        <taxon>Bacteria</taxon>
        <taxon>Bacillati</taxon>
        <taxon>Actinomycetota</taxon>
        <taxon>Actinomycetes</taxon>
        <taxon>Micrococcales</taxon>
        <taxon>Microbacteriaceae</taxon>
        <taxon>Cryobacterium</taxon>
    </lineage>
</organism>
<evidence type="ECO:0000259" key="2">
    <source>
        <dbReference type="Pfam" id="PF00496"/>
    </source>
</evidence>
<dbReference type="OrthoDB" id="9764591at2"/>
<dbReference type="Gene3D" id="3.90.76.10">
    <property type="entry name" value="Dipeptide-binding Protein, Domain 1"/>
    <property type="match status" value="1"/>
</dbReference>
<dbReference type="Gene3D" id="3.40.190.10">
    <property type="entry name" value="Periplasmic binding protein-like II"/>
    <property type="match status" value="1"/>
</dbReference>
<dbReference type="Proteomes" id="UP000237104">
    <property type="component" value="Unassembled WGS sequence"/>
</dbReference>
<evidence type="ECO:0000313" key="3">
    <source>
        <dbReference type="EMBL" id="POH65088.1"/>
    </source>
</evidence>
<dbReference type="Pfam" id="PF00496">
    <property type="entry name" value="SBP_bac_5"/>
    <property type="match status" value="1"/>
</dbReference>
<dbReference type="SUPFAM" id="SSF53850">
    <property type="entry name" value="Periplasmic binding protein-like II"/>
    <property type="match status" value="1"/>
</dbReference>
<dbReference type="AlphaFoldDB" id="A0A2S3ZEZ9"/>
<dbReference type="CDD" id="cd08509">
    <property type="entry name" value="PBP2_TmCBP_oligosaccharides_like"/>
    <property type="match status" value="1"/>
</dbReference>
<accession>A0A2S3ZEZ9</accession>
<proteinExistence type="predicted"/>
<dbReference type="InterPro" id="IPR039424">
    <property type="entry name" value="SBP_5"/>
</dbReference>
<evidence type="ECO:0000256" key="1">
    <source>
        <dbReference type="SAM" id="SignalP"/>
    </source>
</evidence>
<dbReference type="Gene3D" id="3.10.105.10">
    <property type="entry name" value="Dipeptide-binding Protein, Domain 3"/>
    <property type="match status" value="1"/>
</dbReference>
<dbReference type="GO" id="GO:0043190">
    <property type="term" value="C:ATP-binding cassette (ABC) transporter complex"/>
    <property type="evidence" value="ECO:0007669"/>
    <property type="project" value="InterPro"/>
</dbReference>
<protein>
    <submittedName>
        <fullName evidence="3">ABC transporter substrate-binding protein</fullName>
    </submittedName>
</protein>
<name>A0A2S3ZEZ9_9MICO</name>
<dbReference type="GO" id="GO:0015833">
    <property type="term" value="P:peptide transport"/>
    <property type="evidence" value="ECO:0007669"/>
    <property type="project" value="TreeGrafter"/>
</dbReference>
<evidence type="ECO:0000313" key="4">
    <source>
        <dbReference type="Proteomes" id="UP000237104"/>
    </source>
</evidence>
<feature type="chain" id="PRO_5039112538" evidence="1">
    <location>
        <begin position="30"/>
        <end position="554"/>
    </location>
</feature>
<keyword evidence="1" id="KW-0732">Signal</keyword>
<reference evidence="3 4" key="1">
    <citation type="submission" date="2018-01" db="EMBL/GenBank/DDBJ databases">
        <title>Cryobacterium sp. nov., from glaciers in China.</title>
        <authorList>
            <person name="Liu Q."/>
            <person name="Xin Y.-H."/>
        </authorList>
    </citation>
    <scope>NUCLEOTIDE SEQUENCE [LARGE SCALE GENOMIC DNA]</scope>
    <source>
        <strain evidence="3 4">TMB1-8</strain>
    </source>
</reference>
<dbReference type="PIRSF" id="PIRSF002741">
    <property type="entry name" value="MppA"/>
    <property type="match status" value="1"/>
</dbReference>
<comment type="caution">
    <text evidence="3">The sequence shown here is derived from an EMBL/GenBank/DDBJ whole genome shotgun (WGS) entry which is preliminary data.</text>
</comment>
<dbReference type="GO" id="GO:1904680">
    <property type="term" value="F:peptide transmembrane transporter activity"/>
    <property type="evidence" value="ECO:0007669"/>
    <property type="project" value="TreeGrafter"/>
</dbReference>
<dbReference type="GO" id="GO:0042597">
    <property type="term" value="C:periplasmic space"/>
    <property type="evidence" value="ECO:0007669"/>
    <property type="project" value="UniProtKB-ARBA"/>
</dbReference>
<dbReference type="PROSITE" id="PS51257">
    <property type="entry name" value="PROKAR_LIPOPROTEIN"/>
    <property type="match status" value="1"/>
</dbReference>
<dbReference type="PANTHER" id="PTHR30290">
    <property type="entry name" value="PERIPLASMIC BINDING COMPONENT OF ABC TRANSPORTER"/>
    <property type="match status" value="1"/>
</dbReference>
<dbReference type="InterPro" id="IPR030678">
    <property type="entry name" value="Peptide/Ni-bd"/>
</dbReference>